<dbReference type="GO" id="GO:0004803">
    <property type="term" value="F:transposase activity"/>
    <property type="evidence" value="ECO:0007669"/>
    <property type="project" value="InterPro"/>
</dbReference>
<dbReference type="EMBL" id="WOTW01000013">
    <property type="protein sequence ID" value="MUP37668.1"/>
    <property type="molecule type" value="Genomic_DNA"/>
</dbReference>
<dbReference type="Pfam" id="PF01797">
    <property type="entry name" value="Y1_Tnp"/>
    <property type="match status" value="1"/>
</dbReference>
<dbReference type="Proteomes" id="UP000285951">
    <property type="component" value="Unassembled WGS sequence"/>
</dbReference>
<dbReference type="AlphaFoldDB" id="A0A7M4D4T9"/>
<dbReference type="Proteomes" id="UP000462449">
    <property type="component" value="Unassembled WGS sequence"/>
</dbReference>
<dbReference type="GO" id="GO:0006313">
    <property type="term" value="P:DNA transposition"/>
    <property type="evidence" value="ECO:0007669"/>
    <property type="project" value="InterPro"/>
</dbReference>
<gene>
    <name evidence="3" type="ORF">DWB62_007555</name>
    <name evidence="2" type="ORF">GNY23_07555</name>
</gene>
<feature type="domain" description="Transposase IS200-like" evidence="1">
    <location>
        <begin position="5"/>
        <end position="119"/>
    </location>
</feature>
<dbReference type="SMART" id="SM01321">
    <property type="entry name" value="Y1_Tnp"/>
    <property type="match status" value="1"/>
</dbReference>
<dbReference type="PANTHER" id="PTHR33360:SF2">
    <property type="entry name" value="TRANSPOSASE FOR INSERTION SEQUENCE ELEMENT IS200"/>
    <property type="match status" value="1"/>
</dbReference>
<dbReference type="RefSeq" id="WP_156195392.1">
    <property type="nucleotide sequence ID" value="NZ_QTZN02000013.1"/>
</dbReference>
<dbReference type="Gene3D" id="3.30.70.1290">
    <property type="entry name" value="Transposase IS200-like"/>
    <property type="match status" value="1"/>
</dbReference>
<dbReference type="InterPro" id="IPR036515">
    <property type="entry name" value="Transposase_17_sf"/>
</dbReference>
<evidence type="ECO:0000313" key="5">
    <source>
        <dbReference type="Proteomes" id="UP000462449"/>
    </source>
</evidence>
<dbReference type="SUPFAM" id="SSF143422">
    <property type="entry name" value="Transposase IS200-like"/>
    <property type="match status" value="1"/>
</dbReference>
<protein>
    <submittedName>
        <fullName evidence="2">Transposase</fullName>
    </submittedName>
</protein>
<evidence type="ECO:0000259" key="1">
    <source>
        <dbReference type="SMART" id="SM01321"/>
    </source>
</evidence>
<dbReference type="EMBL" id="QTZN02000013">
    <property type="protein sequence ID" value="MVB06873.1"/>
    <property type="molecule type" value="Genomic_DNA"/>
</dbReference>
<keyword evidence="4" id="KW-1185">Reference proteome</keyword>
<dbReference type="OrthoDB" id="9797997at2"/>
<organism evidence="2 5">
    <name type="scientific">Labilibaculum euxinus</name>
    <dbReference type="NCBI Taxonomy" id="2686357"/>
    <lineage>
        <taxon>Bacteria</taxon>
        <taxon>Pseudomonadati</taxon>
        <taxon>Bacteroidota</taxon>
        <taxon>Bacteroidia</taxon>
        <taxon>Marinilabiliales</taxon>
        <taxon>Marinifilaceae</taxon>
        <taxon>Labilibaculum</taxon>
    </lineage>
</organism>
<evidence type="ECO:0000313" key="2">
    <source>
        <dbReference type="EMBL" id="MUP37668.1"/>
    </source>
</evidence>
<sequence length="151" mass="17877">MAQSLSKLFVHIIFHVKNNTIKIRKENRKELYAYIGALIKDNDSIPIIINGVEDHVHVLCVMSKNIALAKLVEEIKRHSSRWIKTKGSNYSKFAWQGGYIGFSVSSSVHDKTKQYIENQEEHHRKLTFRDEYLLFLKEYGIEYNEEYLWRD</sequence>
<dbReference type="GO" id="GO:0003677">
    <property type="term" value="F:DNA binding"/>
    <property type="evidence" value="ECO:0007669"/>
    <property type="project" value="InterPro"/>
</dbReference>
<dbReference type="PANTHER" id="PTHR33360">
    <property type="entry name" value="TRANSPOSASE FOR INSERTION SEQUENCE ELEMENT IS200"/>
    <property type="match status" value="1"/>
</dbReference>
<reference evidence="2 5" key="2">
    <citation type="submission" date="2019-12" db="EMBL/GenBank/DDBJ databases">
        <title>Draft genome sequence of Labilibaculum sp. strain 44 isolated from deep waters of Black Sea.</title>
        <authorList>
            <person name="Yadav S."/>
            <person name="Villanueva L."/>
        </authorList>
    </citation>
    <scope>NUCLEOTIDE SEQUENCE [LARGE SCALE GENOMIC DNA]</scope>
    <source>
        <strain evidence="2 5">44</strain>
    </source>
</reference>
<evidence type="ECO:0000313" key="3">
    <source>
        <dbReference type="EMBL" id="MVB06873.1"/>
    </source>
</evidence>
<proteinExistence type="predicted"/>
<name>A0A7M4D4T9_9BACT</name>
<dbReference type="InterPro" id="IPR002686">
    <property type="entry name" value="Transposase_17"/>
</dbReference>
<comment type="caution">
    <text evidence="2">The sequence shown here is derived from an EMBL/GenBank/DDBJ whole genome shotgun (WGS) entry which is preliminary data.</text>
</comment>
<accession>A0A7M4D4T9</accession>
<reference evidence="3 4" key="1">
    <citation type="submission" date="2019-11" db="EMBL/GenBank/DDBJ databases">
        <title>Draft genome sequence of Labilibaculum sp. strain SYP isolated from Black Sea.</title>
        <authorList>
            <person name="Yadav S."/>
            <person name="Villanueva L."/>
        </authorList>
    </citation>
    <scope>NUCLEOTIDE SEQUENCE [LARGE SCALE GENOMIC DNA]</scope>
    <source>
        <strain evidence="3 4">44</strain>
    </source>
</reference>
<evidence type="ECO:0000313" key="4">
    <source>
        <dbReference type="Proteomes" id="UP000285951"/>
    </source>
</evidence>